<accession>A0AA47KKQ3</accession>
<protein>
    <submittedName>
        <fullName evidence="2">DUF4145 domain-containing protein</fullName>
    </submittedName>
</protein>
<dbReference type="AlphaFoldDB" id="A0AA47KKQ3"/>
<feature type="transmembrane region" description="Helical" evidence="1">
    <location>
        <begin position="90"/>
        <end position="111"/>
    </location>
</feature>
<reference evidence="2" key="1">
    <citation type="submission" date="2022-09" db="EMBL/GenBank/DDBJ databases">
        <authorList>
            <person name="Li Z.-J."/>
        </authorList>
    </citation>
    <scope>NUCLEOTIDE SEQUENCE</scope>
    <source>
        <strain evidence="2">TGB11</strain>
    </source>
</reference>
<evidence type="ECO:0000313" key="3">
    <source>
        <dbReference type="Proteomes" id="UP001164748"/>
    </source>
</evidence>
<dbReference type="EMBL" id="CP114588">
    <property type="protein sequence ID" value="WBA08725.1"/>
    <property type="molecule type" value="Genomic_DNA"/>
</dbReference>
<dbReference type="Proteomes" id="UP001164748">
    <property type="component" value="Chromosome"/>
</dbReference>
<evidence type="ECO:0000256" key="1">
    <source>
        <dbReference type="SAM" id="Phobius"/>
    </source>
</evidence>
<evidence type="ECO:0000313" key="2">
    <source>
        <dbReference type="EMBL" id="WBA08725.1"/>
    </source>
</evidence>
<dbReference type="RefSeq" id="WP_269579099.1">
    <property type="nucleotide sequence ID" value="NZ_CP114588.1"/>
</dbReference>
<keyword evidence="1" id="KW-0812">Transmembrane</keyword>
<organism evidence="2 3">
    <name type="scientific">Salinivibrio kushneri</name>
    <dbReference type="NCBI Taxonomy" id="1908198"/>
    <lineage>
        <taxon>Bacteria</taxon>
        <taxon>Pseudomonadati</taxon>
        <taxon>Pseudomonadota</taxon>
        <taxon>Gammaproteobacteria</taxon>
        <taxon>Vibrionales</taxon>
        <taxon>Vibrionaceae</taxon>
        <taxon>Salinivibrio</taxon>
    </lineage>
</organism>
<proteinExistence type="predicted"/>
<keyword evidence="1" id="KW-0472">Membrane</keyword>
<keyword evidence="1" id="KW-1133">Transmembrane helix</keyword>
<gene>
    <name evidence="2" type="ORF">N8M53_00390</name>
</gene>
<sequence length="119" mass="13711">MDDVAVVIKHSKRLESLLREHYHAEGKGLHQLIDSSQKRLPHDVIKKLRFVATIRNKVVHEDGYEVDDIREFISVSKYCESELVPRSNRLIWRLAAGLILLFTAGAIGFYAQVWPQWSG</sequence>
<name>A0AA47KKQ3_9GAMM</name>